<evidence type="ECO:0000313" key="1">
    <source>
        <dbReference type="EMBL" id="BAY53707.1"/>
    </source>
</evidence>
<reference evidence="1 2" key="1">
    <citation type="submission" date="2017-06" db="EMBL/GenBank/DDBJ databases">
        <title>Genome sequencing of cyanobaciteial culture collection at National Institute for Environmental Studies (NIES).</title>
        <authorList>
            <person name="Hirose Y."/>
            <person name="Shimura Y."/>
            <person name="Fujisawa T."/>
            <person name="Nakamura Y."/>
            <person name="Kawachi M."/>
        </authorList>
    </citation>
    <scope>NUCLEOTIDE SEQUENCE [LARGE SCALE GENOMIC DNA]</scope>
    <source>
        <strain evidence="1 2">NIES-2135</strain>
    </source>
</reference>
<dbReference type="InterPro" id="IPR045589">
    <property type="entry name" value="DUF6464"/>
</dbReference>
<evidence type="ECO:0000313" key="2">
    <source>
        <dbReference type="Proteomes" id="UP000217895"/>
    </source>
</evidence>
<dbReference type="EMBL" id="AP018203">
    <property type="protein sequence ID" value="BAY53707.1"/>
    <property type="molecule type" value="Genomic_DNA"/>
</dbReference>
<sequence length="118" mass="13602">MEQDSLPTEVILTHPRRSLGNVQLDWSPQPGAYLDLEGQTYAVLERRHRYQLNLGRYRLHKVALYVQTAQRPLERSFVDGRWFLGDASCEFNARSELVRCAVNPDGPCEGCRHYSPLD</sequence>
<accession>A0A1Z4JB83</accession>
<proteinExistence type="predicted"/>
<gene>
    <name evidence="1" type="ORF">NIES2135_05180</name>
</gene>
<name>A0A1Z4JB83_LEPBY</name>
<dbReference type="Proteomes" id="UP000217895">
    <property type="component" value="Chromosome"/>
</dbReference>
<dbReference type="AlphaFoldDB" id="A0A1Z4JB83"/>
<protein>
    <submittedName>
        <fullName evidence="1">Uncharacterized protein</fullName>
    </submittedName>
</protein>
<keyword evidence="2" id="KW-1185">Reference proteome</keyword>
<organism evidence="1 2">
    <name type="scientific">Leptolyngbya boryana NIES-2135</name>
    <dbReference type="NCBI Taxonomy" id="1973484"/>
    <lineage>
        <taxon>Bacteria</taxon>
        <taxon>Bacillati</taxon>
        <taxon>Cyanobacteriota</taxon>
        <taxon>Cyanophyceae</taxon>
        <taxon>Leptolyngbyales</taxon>
        <taxon>Leptolyngbyaceae</taxon>
        <taxon>Leptolyngbya group</taxon>
        <taxon>Leptolyngbya</taxon>
    </lineage>
</organism>
<dbReference type="Pfam" id="PF20065">
    <property type="entry name" value="DUF6464"/>
    <property type="match status" value="1"/>
</dbReference>